<keyword evidence="2" id="KW-1185">Reference proteome</keyword>
<gene>
    <name evidence="1" type="ORF">OE059_13090</name>
</gene>
<organism evidence="1 2">
    <name type="scientific">Exiguobacterium profundum</name>
    <dbReference type="NCBI Taxonomy" id="307643"/>
    <lineage>
        <taxon>Bacteria</taxon>
        <taxon>Bacillati</taxon>
        <taxon>Bacillota</taxon>
        <taxon>Bacilli</taxon>
        <taxon>Bacillales</taxon>
        <taxon>Bacillales Family XII. Incertae Sedis</taxon>
        <taxon>Exiguobacterium</taxon>
    </lineage>
</organism>
<evidence type="ECO:0000313" key="1">
    <source>
        <dbReference type="EMBL" id="WED54947.1"/>
    </source>
</evidence>
<accession>A0ABY8B1Y1</accession>
<evidence type="ECO:0000313" key="2">
    <source>
        <dbReference type="Proteomes" id="UP001219957"/>
    </source>
</evidence>
<reference evidence="1 2" key="1">
    <citation type="submission" date="2022-10" db="EMBL/GenBank/DDBJ databases">
        <title>Complete genome sequence of Exiguobacterium profundum TSS-3 isolated from an extremely saline-alkaline spring located in Ixtapa, Chiapas-Mexico.</title>
        <authorList>
            <person name="Rincon-Rosales R."/>
            <person name="Rogel M.A."/>
            <person name="Rincon-Molina C.I."/>
            <person name="Guerrero G."/>
            <person name="Manzano-Gomez L.A."/>
            <person name="Lopez-Lopez A."/>
            <person name="Rincon Molina F.A."/>
            <person name="Martinez-Romero E."/>
        </authorList>
    </citation>
    <scope>NUCLEOTIDE SEQUENCE [LARGE SCALE GENOMIC DNA]</scope>
    <source>
        <strain evidence="1 2">TSS-3</strain>
    </source>
</reference>
<protein>
    <submittedName>
        <fullName evidence="1">Uncharacterized protein</fullName>
    </submittedName>
</protein>
<name>A0ABY8B1Y1_9BACL</name>
<proteinExistence type="predicted"/>
<sequence>MDKQFEEMQTRVFELESQVEMLQSLLLKVIEQDSTLHNQLNTELEYVLLKHDLPIEKRHDVSFFLIRLEKAYKFENKIPTLISFHEELKQVLELEELSEEVSIRLIQEYVKRGVFTVGNMIKYEK</sequence>
<dbReference type="Proteomes" id="UP001219957">
    <property type="component" value="Chromosome"/>
</dbReference>
<dbReference type="EMBL" id="CP109617">
    <property type="protein sequence ID" value="WED54947.1"/>
    <property type="molecule type" value="Genomic_DNA"/>
</dbReference>
<dbReference type="RefSeq" id="WP_275060093.1">
    <property type="nucleotide sequence ID" value="NZ_CP109617.1"/>
</dbReference>